<name>I0A1S9_FERFK</name>
<dbReference type="PRINTS" id="PR00122">
    <property type="entry name" value="VACATPASE"/>
</dbReference>
<evidence type="ECO:0000256" key="5">
    <source>
        <dbReference type="ARBA" id="ARBA00022989"/>
    </source>
</evidence>
<dbReference type="InterPro" id="IPR002379">
    <property type="entry name" value="ATPase_proteolipid_c-like_dom"/>
</dbReference>
<dbReference type="AlphaFoldDB" id="I0A1S9"/>
<keyword evidence="11" id="KW-1185">Reference proteome</keyword>
<dbReference type="KEGG" id="ffo:FFONT_0948"/>
<reference evidence="10 11" key="2">
    <citation type="journal article" date="2014" name="Extremophiles">
        <title>Analysis of the complete genome of Fervidococcus fontis confirms the distinct phylogenetic position of the order Fervidicoccales and suggests its environmental function.</title>
        <authorList>
            <person name="Lebedinsky A.V."/>
            <person name="Mardanov A.V."/>
            <person name="Kublanov I.V."/>
            <person name="Gumerov V.M."/>
            <person name="Beletsky A.V."/>
            <person name="Perevalova A.A."/>
            <person name="Bidzhieva S.Kh."/>
            <person name="Bonch-Osmolovskaya E.A."/>
            <person name="Skryabin K.G."/>
            <person name="Ravin N.V."/>
        </authorList>
    </citation>
    <scope>NUCLEOTIDE SEQUENCE [LARGE SCALE GENOMIC DNA]</scope>
    <source>
        <strain evidence="11">DSM 19380 / VKM B-2539 / Kam940</strain>
    </source>
</reference>
<evidence type="ECO:0000256" key="7">
    <source>
        <dbReference type="ARBA" id="ARBA00023136"/>
    </source>
</evidence>
<dbReference type="STRING" id="1163730.FFONT_0948"/>
<comment type="similarity">
    <text evidence="2 8">Belongs to the V-ATPase proteolipid subunit family.</text>
</comment>
<dbReference type="SUPFAM" id="SSF81333">
    <property type="entry name" value="F1F0 ATP synthase subunit C"/>
    <property type="match status" value="1"/>
</dbReference>
<accession>I0A1S9</accession>
<dbReference type="FunCoup" id="I0A1S9">
    <property type="interactions" value="35"/>
</dbReference>
<dbReference type="Proteomes" id="UP000007391">
    <property type="component" value="Chromosome"/>
</dbReference>
<evidence type="ECO:0000256" key="1">
    <source>
        <dbReference type="ARBA" id="ARBA00004141"/>
    </source>
</evidence>
<proteinExistence type="inferred from homology"/>
<evidence type="ECO:0000313" key="10">
    <source>
        <dbReference type="EMBL" id="AFH42936.1"/>
    </source>
</evidence>
<dbReference type="HOGENOM" id="CLU_148047_3_1_2"/>
<evidence type="ECO:0000313" key="11">
    <source>
        <dbReference type="Proteomes" id="UP000007391"/>
    </source>
</evidence>
<feature type="transmembrane region" description="Helical" evidence="8">
    <location>
        <begin position="85"/>
        <end position="109"/>
    </location>
</feature>
<evidence type="ECO:0000256" key="3">
    <source>
        <dbReference type="ARBA" id="ARBA00022448"/>
    </source>
</evidence>
<keyword evidence="3 8" id="KW-0813">Transport</keyword>
<evidence type="ECO:0000256" key="6">
    <source>
        <dbReference type="ARBA" id="ARBA00023065"/>
    </source>
</evidence>
<dbReference type="Pfam" id="PF00137">
    <property type="entry name" value="ATP-synt_C"/>
    <property type="match status" value="1"/>
</dbReference>
<protein>
    <submittedName>
        <fullName evidence="10">V-type ATP synthase subunit K</fullName>
    </submittedName>
</protein>
<feature type="transmembrane region" description="Helical" evidence="8">
    <location>
        <begin position="43"/>
        <end position="64"/>
    </location>
</feature>
<keyword evidence="4 8" id="KW-0812">Transmembrane</keyword>
<reference evidence="11" key="1">
    <citation type="submission" date="2012-03" db="EMBL/GenBank/DDBJ databases">
        <title>Fervidicoccus fontis complete genome analysis confirms its distinct phylogenetic position and predicts its environmental function.</title>
        <authorList>
            <person name="Lebedinsky A.V."/>
            <person name="Mardanov A.V."/>
            <person name="Gumerov V.M."/>
            <person name="Beletsky A.V."/>
            <person name="Kublanov I.V."/>
            <person name="Perevalova A.A."/>
            <person name="Bonch-Osmolovskaya E.A."/>
            <person name="Ravin N.V."/>
            <person name="Skryabin K.G."/>
        </authorList>
    </citation>
    <scope>NUCLEOTIDE SEQUENCE [LARGE SCALE GENOMIC DNA]</scope>
    <source>
        <strain evidence="11">DSM 19380 / VKM B-2539 / Kam940</strain>
    </source>
</reference>
<keyword evidence="5 8" id="KW-1133">Transmembrane helix</keyword>
<keyword evidence="7 8" id="KW-0472">Membrane</keyword>
<evidence type="ECO:0000259" key="9">
    <source>
        <dbReference type="Pfam" id="PF00137"/>
    </source>
</evidence>
<evidence type="ECO:0000256" key="4">
    <source>
        <dbReference type="ARBA" id="ARBA00022692"/>
    </source>
</evidence>
<feature type="domain" description="V-ATPase proteolipid subunit C-like" evidence="9">
    <location>
        <begin position="47"/>
        <end position="105"/>
    </location>
</feature>
<organism evidence="10 11">
    <name type="scientific">Fervidicoccus fontis (strain DSM 19380 / JCM 18336 / VKM B-2539 / Kam940)</name>
    <dbReference type="NCBI Taxonomy" id="1163730"/>
    <lineage>
        <taxon>Archaea</taxon>
        <taxon>Thermoproteota</taxon>
        <taxon>Thermoprotei</taxon>
        <taxon>Fervidicoccales</taxon>
        <taxon>Fervidicoccaceae</taxon>
        <taxon>Fervidicoccus</taxon>
    </lineage>
</organism>
<dbReference type="InParanoid" id="I0A1S9"/>
<evidence type="ECO:0000256" key="8">
    <source>
        <dbReference type="RuleBase" id="RU363060"/>
    </source>
</evidence>
<comment type="subcellular location">
    <subcellularLocation>
        <location evidence="1">Membrane</location>
        <topology evidence="1">Multi-pass membrane protein</topology>
    </subcellularLocation>
</comment>
<evidence type="ECO:0000256" key="2">
    <source>
        <dbReference type="ARBA" id="ARBA00007296"/>
    </source>
</evidence>
<dbReference type="eggNOG" id="arCOG02455">
    <property type="taxonomic scope" value="Archaea"/>
</dbReference>
<dbReference type="InterPro" id="IPR000245">
    <property type="entry name" value="ATPase_proteolipid_csu"/>
</dbReference>
<keyword evidence="6 8" id="KW-0406">Ion transport</keyword>
<dbReference type="EMBL" id="CP003423">
    <property type="protein sequence ID" value="AFH42936.1"/>
    <property type="molecule type" value="Genomic_DNA"/>
</dbReference>
<dbReference type="InterPro" id="IPR035921">
    <property type="entry name" value="F/V-ATP_Csub_sf"/>
</dbReference>
<gene>
    <name evidence="10" type="ordered locus">FFONT_0948</name>
</gene>
<dbReference type="GO" id="GO:0046961">
    <property type="term" value="F:proton-transporting ATPase activity, rotational mechanism"/>
    <property type="evidence" value="ECO:0007669"/>
    <property type="project" value="InterPro"/>
</dbReference>
<comment type="caution">
    <text evidence="8">Lacks conserved residue(s) required for the propagation of feature annotation.</text>
</comment>
<dbReference type="Gene3D" id="1.20.120.610">
    <property type="entry name" value="lithium bound rotor ring of v- atpase"/>
    <property type="match status" value="1"/>
</dbReference>
<dbReference type="CDD" id="cd18120">
    <property type="entry name" value="ATP-synt_Vo_Ao_c"/>
    <property type="match status" value="1"/>
</dbReference>
<sequence length="110" mass="11036">MLELQGKSLNRLRLLLLFASILLISIIGTMAYAQTTTGSETAGYKAIGAGLAIGLAGIGGGIAVGRTGAAGLSVLSEKPEAFGTVLLIVALGEGIAIYGLIIAILVIIIL</sequence>
<dbReference type="GO" id="GO:0033179">
    <property type="term" value="C:proton-transporting V-type ATPase, V0 domain"/>
    <property type="evidence" value="ECO:0007669"/>
    <property type="project" value="InterPro"/>
</dbReference>